<dbReference type="InterPro" id="IPR036770">
    <property type="entry name" value="Ankyrin_rpt-contain_sf"/>
</dbReference>
<dbReference type="SMART" id="SM00248">
    <property type="entry name" value="ANK"/>
    <property type="match status" value="4"/>
</dbReference>
<sequence length="266" mass="28860">MSTETLKISDGTTMEIARLPDVDDQTWAEVKAFVEGNPDTAKTLQGFAKNPEAMRGWLQTQAIAEHYNTKLSAGGDNNPVQEKVKSLETDPELAAVFEDIKKNGMEAAMKYYQDEELMLKISQKMGGLPAELSPVLQKIEDTAMTLHEAAKRGDLAAVKSFLEKKKPLDSQDFKGITPLGYAIGANRIAVVKLLLDNRANPYAVDSAGNSGLHYAAGYGRKELLEYLLKVGANVNQPNAQGMTPLAAATQNQQEATIQVLKAHGAQ</sequence>
<keyword evidence="2 3" id="KW-0040">ANK repeat</keyword>
<feature type="repeat" description="ANK" evidence="3">
    <location>
        <begin position="207"/>
        <end position="239"/>
    </location>
</feature>
<dbReference type="AlphaFoldDB" id="A0AA36HSW9"/>
<dbReference type="SUPFAM" id="SSF48403">
    <property type="entry name" value="Ankyrin repeat"/>
    <property type="match status" value="1"/>
</dbReference>
<name>A0AA36HSW9_9DINO</name>
<keyword evidence="1" id="KW-0677">Repeat</keyword>
<dbReference type="InterPro" id="IPR002110">
    <property type="entry name" value="Ankyrin_rpt"/>
</dbReference>
<proteinExistence type="predicted"/>
<protein>
    <recommendedName>
        <fullName evidence="6">Ankyrin repeat domain-containing protein</fullName>
    </recommendedName>
</protein>
<dbReference type="EMBL" id="CAUJNA010000274">
    <property type="protein sequence ID" value="CAJ1374734.1"/>
    <property type="molecule type" value="Genomic_DNA"/>
</dbReference>
<dbReference type="Proteomes" id="UP001178507">
    <property type="component" value="Unassembled WGS sequence"/>
</dbReference>
<evidence type="ECO:0000256" key="3">
    <source>
        <dbReference type="PROSITE-ProRule" id="PRU00023"/>
    </source>
</evidence>
<comment type="caution">
    <text evidence="4">The sequence shown here is derived from an EMBL/GenBank/DDBJ whole genome shotgun (WGS) entry which is preliminary data.</text>
</comment>
<dbReference type="Pfam" id="PF12796">
    <property type="entry name" value="Ank_2"/>
    <property type="match status" value="1"/>
</dbReference>
<evidence type="ECO:0000313" key="4">
    <source>
        <dbReference type="EMBL" id="CAJ1374734.1"/>
    </source>
</evidence>
<feature type="repeat" description="ANK" evidence="3">
    <location>
        <begin position="174"/>
        <end position="206"/>
    </location>
</feature>
<accession>A0AA36HSW9</accession>
<dbReference type="PANTHER" id="PTHR24171">
    <property type="entry name" value="ANKYRIN REPEAT DOMAIN-CONTAINING PROTEIN 39-RELATED"/>
    <property type="match status" value="1"/>
</dbReference>
<dbReference type="Gene3D" id="1.25.40.20">
    <property type="entry name" value="Ankyrin repeat-containing domain"/>
    <property type="match status" value="1"/>
</dbReference>
<reference evidence="4" key="1">
    <citation type="submission" date="2023-08" db="EMBL/GenBank/DDBJ databases">
        <authorList>
            <person name="Chen Y."/>
            <person name="Shah S."/>
            <person name="Dougan E. K."/>
            <person name="Thang M."/>
            <person name="Chan C."/>
        </authorList>
    </citation>
    <scope>NUCLEOTIDE SEQUENCE</scope>
</reference>
<dbReference type="PROSITE" id="PS50088">
    <property type="entry name" value="ANK_REPEAT"/>
    <property type="match status" value="2"/>
</dbReference>
<gene>
    <name evidence="4" type="ORF">EVOR1521_LOCUS4204</name>
</gene>
<dbReference type="Gene3D" id="1.10.260.100">
    <property type="match status" value="1"/>
</dbReference>
<keyword evidence="5" id="KW-1185">Reference proteome</keyword>
<evidence type="ECO:0008006" key="6">
    <source>
        <dbReference type="Google" id="ProtNLM"/>
    </source>
</evidence>
<evidence type="ECO:0000256" key="1">
    <source>
        <dbReference type="ARBA" id="ARBA00022737"/>
    </source>
</evidence>
<dbReference type="PROSITE" id="PS50297">
    <property type="entry name" value="ANK_REP_REGION"/>
    <property type="match status" value="2"/>
</dbReference>
<evidence type="ECO:0000256" key="2">
    <source>
        <dbReference type="ARBA" id="ARBA00023043"/>
    </source>
</evidence>
<organism evidence="4 5">
    <name type="scientific">Effrenium voratum</name>
    <dbReference type="NCBI Taxonomy" id="2562239"/>
    <lineage>
        <taxon>Eukaryota</taxon>
        <taxon>Sar</taxon>
        <taxon>Alveolata</taxon>
        <taxon>Dinophyceae</taxon>
        <taxon>Suessiales</taxon>
        <taxon>Symbiodiniaceae</taxon>
        <taxon>Effrenium</taxon>
    </lineage>
</organism>
<evidence type="ECO:0000313" key="5">
    <source>
        <dbReference type="Proteomes" id="UP001178507"/>
    </source>
</evidence>